<accession>A0AAD8GSY7</accession>
<dbReference type="EMBL" id="JAUIZM010000011">
    <property type="protein sequence ID" value="KAK1354036.1"/>
    <property type="molecule type" value="Genomic_DNA"/>
</dbReference>
<dbReference type="AlphaFoldDB" id="A0AAD8GSY7"/>
<evidence type="ECO:0000313" key="1">
    <source>
        <dbReference type="EMBL" id="KAK1354036.1"/>
    </source>
</evidence>
<dbReference type="Proteomes" id="UP001237642">
    <property type="component" value="Unassembled WGS sequence"/>
</dbReference>
<proteinExistence type="predicted"/>
<dbReference type="InterPro" id="IPR040256">
    <property type="entry name" value="At4g02000-like"/>
</dbReference>
<protein>
    <recommendedName>
        <fullName evidence="3">DUF4283 domain-containing protein</fullName>
    </recommendedName>
</protein>
<evidence type="ECO:0008006" key="3">
    <source>
        <dbReference type="Google" id="ProtNLM"/>
    </source>
</evidence>
<sequence>METLPVYHSFGSCETSGGTHIRDAPMGSNIRWLKLDESVAANVSYTFLRDHTLANLLVDDNGFVFFSPVLSHNSDSGFHNLISRDDRVTAAIAIIGGKDKNVMNSNEVMFNLNEVSMIGFLVAESLSHQFVRQCTFKRWERFCDMNYHVEGLFVFTFDCENSKNEALSMGFLILSNSVIIFKDWKHNFDFNYFETMSNFVWVTLNIPLFLMSKKGIGYIIGVIGKVICSEQMTPDMVMEQGAKMLVQLDCISHKPSCF</sequence>
<gene>
    <name evidence="1" type="ORF">POM88_047292</name>
</gene>
<comment type="caution">
    <text evidence="1">The sequence shown here is derived from an EMBL/GenBank/DDBJ whole genome shotgun (WGS) entry which is preliminary data.</text>
</comment>
<keyword evidence="2" id="KW-1185">Reference proteome</keyword>
<name>A0AAD8GSY7_9APIA</name>
<evidence type="ECO:0000313" key="2">
    <source>
        <dbReference type="Proteomes" id="UP001237642"/>
    </source>
</evidence>
<dbReference type="PANTHER" id="PTHR31286:SF180">
    <property type="entry name" value="OS10G0362600 PROTEIN"/>
    <property type="match status" value="1"/>
</dbReference>
<dbReference type="PANTHER" id="PTHR31286">
    <property type="entry name" value="GLYCINE-RICH CELL WALL STRUCTURAL PROTEIN 1.8-LIKE"/>
    <property type="match status" value="1"/>
</dbReference>
<reference evidence="1" key="2">
    <citation type="submission" date="2023-05" db="EMBL/GenBank/DDBJ databases">
        <authorList>
            <person name="Schelkunov M.I."/>
        </authorList>
    </citation>
    <scope>NUCLEOTIDE SEQUENCE</scope>
    <source>
        <strain evidence="1">Hsosn_3</strain>
        <tissue evidence="1">Leaf</tissue>
    </source>
</reference>
<reference evidence="1" key="1">
    <citation type="submission" date="2023-02" db="EMBL/GenBank/DDBJ databases">
        <title>Genome of toxic invasive species Heracleum sosnowskyi carries increased number of genes despite the absence of recent whole-genome duplications.</title>
        <authorList>
            <person name="Schelkunov M."/>
            <person name="Shtratnikova V."/>
            <person name="Makarenko M."/>
            <person name="Klepikova A."/>
            <person name="Omelchenko D."/>
            <person name="Novikova G."/>
            <person name="Obukhova E."/>
            <person name="Bogdanov V."/>
            <person name="Penin A."/>
            <person name="Logacheva M."/>
        </authorList>
    </citation>
    <scope>NUCLEOTIDE SEQUENCE</scope>
    <source>
        <strain evidence="1">Hsosn_3</strain>
        <tissue evidence="1">Leaf</tissue>
    </source>
</reference>
<organism evidence="1 2">
    <name type="scientific">Heracleum sosnowskyi</name>
    <dbReference type="NCBI Taxonomy" id="360622"/>
    <lineage>
        <taxon>Eukaryota</taxon>
        <taxon>Viridiplantae</taxon>
        <taxon>Streptophyta</taxon>
        <taxon>Embryophyta</taxon>
        <taxon>Tracheophyta</taxon>
        <taxon>Spermatophyta</taxon>
        <taxon>Magnoliopsida</taxon>
        <taxon>eudicotyledons</taxon>
        <taxon>Gunneridae</taxon>
        <taxon>Pentapetalae</taxon>
        <taxon>asterids</taxon>
        <taxon>campanulids</taxon>
        <taxon>Apiales</taxon>
        <taxon>Apiaceae</taxon>
        <taxon>Apioideae</taxon>
        <taxon>apioid superclade</taxon>
        <taxon>Tordylieae</taxon>
        <taxon>Tordyliinae</taxon>
        <taxon>Heracleum</taxon>
    </lineage>
</organism>